<proteinExistence type="predicted"/>
<evidence type="ECO:0000313" key="3">
    <source>
        <dbReference type="Proteomes" id="UP000429838"/>
    </source>
</evidence>
<dbReference type="PROSITE" id="PS51257">
    <property type="entry name" value="PROKAR_LIPOPROTEIN"/>
    <property type="match status" value="1"/>
</dbReference>
<keyword evidence="1" id="KW-0732">Signal</keyword>
<reference evidence="2 3" key="1">
    <citation type="journal article" date="2019" name="Nat. Med.">
        <title>A library of human gut bacterial isolates paired with longitudinal multiomics data enables mechanistic microbiome research.</title>
        <authorList>
            <person name="Poyet M."/>
            <person name="Groussin M."/>
            <person name="Gibbons S.M."/>
            <person name="Avila-Pacheco J."/>
            <person name="Jiang X."/>
            <person name="Kearney S.M."/>
            <person name="Perrotta A.R."/>
            <person name="Berdy B."/>
            <person name="Zhao S."/>
            <person name="Lieberman T.D."/>
            <person name="Swanson P.K."/>
            <person name="Smith M."/>
            <person name="Roesemann S."/>
            <person name="Alexander J.E."/>
            <person name="Rich S.A."/>
            <person name="Livny J."/>
            <person name="Vlamakis H."/>
            <person name="Clish C."/>
            <person name="Bullock K."/>
            <person name="Deik A."/>
            <person name="Scott J."/>
            <person name="Pierce K.A."/>
            <person name="Xavier R.J."/>
            <person name="Alm E.J."/>
        </authorList>
    </citation>
    <scope>NUCLEOTIDE SEQUENCE [LARGE SCALE GENOMIC DNA]</scope>
    <source>
        <strain evidence="2 3">BIOML-A1</strain>
    </source>
</reference>
<dbReference type="AlphaFoldDB" id="A0A5M5XM84"/>
<protein>
    <submittedName>
        <fullName evidence="2">Fimbrillin family protein</fullName>
    </submittedName>
</protein>
<evidence type="ECO:0000256" key="1">
    <source>
        <dbReference type="SAM" id="SignalP"/>
    </source>
</evidence>
<feature type="chain" id="PRO_5030134434" evidence="1">
    <location>
        <begin position="22"/>
        <end position="488"/>
    </location>
</feature>
<evidence type="ECO:0000313" key="2">
    <source>
        <dbReference type="EMBL" id="KAA5208421.1"/>
    </source>
</evidence>
<sequence length="488" mass="55001">MMKSRAYVIGQILAAASFILAAGGCTDKAEEDIYPYADANEPIVIRASSEALGVATRAEGEEVTPEWITDGKYLFTYPLSADGKEMASLVCEFKEGYGYIYKENGDLLKKGELQYDGGSKVYLDNLVNYKVDGPVGQGTDNFTCIEFGISAESGFTPSLMYARADDRIVDIGDKKVDVDILWDSTVPTRDARSIDFKLKHKMSRVTFRFHSEEEEIKNLLKNRDNIKVTLNNIKTTLYDDRDNPNPRIAGFNRSTGLATNLGKAPTGTVFLLGEEGGKLDHDQNNDCFAAPDYIFPPFTYGNYKTAGITIDLGGNEIYKGKFPGMMMYQIIIDKEPQFVGATMAFLAGYHLTIDVELANSYENREVLFTGVYVQDFTKDPSESLKPQESGIYSWEDYDTLVELYEELASSGTEDFRLYKYGTFKNGQWTFHLWKDLETDKSLKEIAKFKDGNFIFEFNNHKITVYDEGEYKEIRDQISLVQSTTSKTE</sequence>
<dbReference type="EMBL" id="VWAQ01000005">
    <property type="protein sequence ID" value="KAA5208421.1"/>
    <property type="molecule type" value="Genomic_DNA"/>
</dbReference>
<comment type="caution">
    <text evidence="2">The sequence shown here is derived from an EMBL/GenBank/DDBJ whole genome shotgun (WGS) entry which is preliminary data.</text>
</comment>
<accession>A0A5M5XM84</accession>
<feature type="signal peptide" evidence="1">
    <location>
        <begin position="1"/>
        <end position="21"/>
    </location>
</feature>
<organism evidence="2 3">
    <name type="scientific">Bacteroides fragilis</name>
    <dbReference type="NCBI Taxonomy" id="817"/>
    <lineage>
        <taxon>Bacteria</taxon>
        <taxon>Pseudomonadati</taxon>
        <taxon>Bacteroidota</taxon>
        <taxon>Bacteroidia</taxon>
        <taxon>Bacteroidales</taxon>
        <taxon>Bacteroidaceae</taxon>
        <taxon>Bacteroides</taxon>
    </lineage>
</organism>
<name>A0A5M5XM84_BACFG</name>
<dbReference type="Proteomes" id="UP000429838">
    <property type="component" value="Unassembled WGS sequence"/>
</dbReference>
<gene>
    <name evidence="2" type="ORF">F2Z25_06935</name>
</gene>